<dbReference type="EMBL" id="CP009246">
    <property type="protein sequence ID" value="APT86606.1"/>
    <property type="molecule type" value="Genomic_DNA"/>
</dbReference>
<evidence type="ECO:0000313" key="4">
    <source>
        <dbReference type="Proteomes" id="UP000185479"/>
    </source>
</evidence>
<dbReference type="GeneID" id="82880078"/>
<dbReference type="STRING" id="28028.CFLV_05035"/>
<keyword evidence="1" id="KW-0472">Membrane</keyword>
<organism evidence="2 4">
    <name type="scientific">Corynebacterium flavescens</name>
    <dbReference type="NCBI Taxonomy" id="28028"/>
    <lineage>
        <taxon>Bacteria</taxon>
        <taxon>Bacillati</taxon>
        <taxon>Actinomycetota</taxon>
        <taxon>Actinomycetes</taxon>
        <taxon>Mycobacteriales</taxon>
        <taxon>Corynebacteriaceae</taxon>
        <taxon>Corynebacterium</taxon>
    </lineage>
</organism>
<reference evidence="3 5" key="2">
    <citation type="submission" date="2019-06" db="EMBL/GenBank/DDBJ databases">
        <title>Whole genome shotgun sequence of Corynebacterium flavescens NBRC 14136.</title>
        <authorList>
            <person name="Hosoyama A."/>
            <person name="Uohara A."/>
            <person name="Ohji S."/>
            <person name="Ichikawa N."/>
        </authorList>
    </citation>
    <scope>NUCLEOTIDE SEQUENCE [LARGE SCALE GENOMIC DNA]</scope>
    <source>
        <strain evidence="3 5">NBRC 14136</strain>
    </source>
</reference>
<feature type="transmembrane region" description="Helical" evidence="1">
    <location>
        <begin position="21"/>
        <end position="49"/>
    </location>
</feature>
<keyword evidence="4" id="KW-1185">Reference proteome</keyword>
<evidence type="ECO:0000313" key="3">
    <source>
        <dbReference type="EMBL" id="GEB96632.1"/>
    </source>
</evidence>
<dbReference type="EMBL" id="BJNB01000001">
    <property type="protein sequence ID" value="GEB96632.1"/>
    <property type="molecule type" value="Genomic_DNA"/>
</dbReference>
<accession>A0A1L7CL61</accession>
<sequence length="70" mass="8023">MNEYLAQELREAQARDKSDGWVSVFVAWIPNMIIAVVLLSLMLFGMYYVEHGTLDITKDVVYQHSVTTKS</sequence>
<evidence type="ECO:0000313" key="5">
    <source>
        <dbReference type="Proteomes" id="UP000315353"/>
    </source>
</evidence>
<dbReference type="AlphaFoldDB" id="A0A1L7CL61"/>
<keyword evidence="1" id="KW-1133">Transmembrane helix</keyword>
<proteinExistence type="predicted"/>
<reference evidence="2 4" key="1">
    <citation type="submission" date="2014-08" db="EMBL/GenBank/DDBJ databases">
        <title>Complete genome sequence of Corynebacterium flavescens OJ8(T)(=DSM 20296(T)), isolated from cheese.</title>
        <authorList>
            <person name="Ruckert C."/>
            <person name="Albersmeier A."/>
            <person name="Winkler A."/>
            <person name="Kalinowski J."/>
        </authorList>
    </citation>
    <scope>NUCLEOTIDE SEQUENCE [LARGE SCALE GENOMIC DNA]</scope>
    <source>
        <strain evidence="2 4">OJ8</strain>
    </source>
</reference>
<evidence type="ECO:0000313" key="2">
    <source>
        <dbReference type="EMBL" id="APT86606.1"/>
    </source>
</evidence>
<dbReference type="RefSeq" id="WP_075729603.1">
    <property type="nucleotide sequence ID" value="NZ_BJNB01000001.1"/>
</dbReference>
<dbReference type="Proteomes" id="UP000315353">
    <property type="component" value="Unassembled WGS sequence"/>
</dbReference>
<dbReference type="KEGG" id="cfc:CFLV_05035"/>
<keyword evidence="1" id="KW-0812">Transmembrane</keyword>
<dbReference type="Proteomes" id="UP000185479">
    <property type="component" value="Chromosome"/>
</dbReference>
<name>A0A1L7CL61_CORFL</name>
<protein>
    <submittedName>
        <fullName evidence="2">ABC transporter permease</fullName>
    </submittedName>
</protein>
<gene>
    <name evidence="3" type="ORF">CFL01nite_01270</name>
    <name evidence="2" type="ORF">CFLV_05035</name>
</gene>
<evidence type="ECO:0000256" key="1">
    <source>
        <dbReference type="SAM" id="Phobius"/>
    </source>
</evidence>
<dbReference type="OrthoDB" id="4415434at2"/>